<feature type="transmembrane region" description="Helical" evidence="1">
    <location>
        <begin position="53"/>
        <end position="77"/>
    </location>
</feature>
<dbReference type="AlphaFoldDB" id="A0A0X8E2W8"/>
<dbReference type="Proteomes" id="UP000058305">
    <property type="component" value="Chromosome"/>
</dbReference>
<gene>
    <name evidence="3" type="ORF">AWU67_09750</name>
</gene>
<evidence type="ECO:0000313" key="3">
    <source>
        <dbReference type="EMBL" id="AMB59093.1"/>
    </source>
</evidence>
<reference evidence="4" key="2">
    <citation type="submission" date="2016-01" db="EMBL/GenBank/DDBJ databases">
        <title>First complete genome sequence of a species in the genus Microterricola, an extremophilic cold active enzyme producing strain ERGS5:02 isolated from Sikkim Himalaya.</title>
        <authorList>
            <person name="Kumar R."/>
            <person name="Singh D."/>
            <person name="Swarnkar M.K."/>
        </authorList>
    </citation>
    <scope>NUCLEOTIDE SEQUENCE [LARGE SCALE GENOMIC DNA]</scope>
    <source>
        <strain evidence="4">ERGS5:02</strain>
    </source>
</reference>
<feature type="transmembrane region" description="Helical" evidence="1">
    <location>
        <begin position="143"/>
        <end position="165"/>
    </location>
</feature>
<accession>A0A0X8E2W8</accession>
<organism evidence="3 4">
    <name type="scientific">Microterricola viridarii</name>
    <dbReference type="NCBI Taxonomy" id="412690"/>
    <lineage>
        <taxon>Bacteria</taxon>
        <taxon>Bacillati</taxon>
        <taxon>Actinomycetota</taxon>
        <taxon>Actinomycetes</taxon>
        <taxon>Micrococcales</taxon>
        <taxon>Microbacteriaceae</taxon>
        <taxon>Microterricola</taxon>
    </lineage>
</organism>
<keyword evidence="4" id="KW-1185">Reference proteome</keyword>
<evidence type="ECO:0000313" key="4">
    <source>
        <dbReference type="Proteomes" id="UP000058305"/>
    </source>
</evidence>
<keyword evidence="1" id="KW-1133">Transmembrane helix</keyword>
<reference evidence="3 4" key="1">
    <citation type="journal article" date="2016" name="J. Biotechnol.">
        <title>First complete genome sequence of a species in the genus Microterricola, an extremophilic cold active enzyme producing bacterial strain ERGS5:02 isolated from Sikkim Himalaya.</title>
        <authorList>
            <person name="Himanshu"/>
            <person name="Swarnkar M.K."/>
            <person name="Singh D."/>
            <person name="Kumar R."/>
        </authorList>
    </citation>
    <scope>NUCLEOTIDE SEQUENCE [LARGE SCALE GENOMIC DNA]</scope>
    <source>
        <strain evidence="3 4">ERGS5:02</strain>
    </source>
</reference>
<sequence>MALPPPRRWPFFAAAGYLCVVLGVGIALFPAAPDPMPVHFDAAFQPDRWAPKSLVGFLSPVFVGLGVAALMWTLAALMPVLSSIGGGQGHPAPGVQLSPRPPAATRTVQLTRRMLERLALSVALLIGTVALLGWLGVPDWAAPWALVLLVGGFLGVLAFSVVGIVGSERSASHGLDA</sequence>
<dbReference type="Pfam" id="PF07853">
    <property type="entry name" value="DUF1648"/>
    <property type="match status" value="1"/>
</dbReference>
<dbReference type="EMBL" id="CP014145">
    <property type="protein sequence ID" value="AMB59093.1"/>
    <property type="molecule type" value="Genomic_DNA"/>
</dbReference>
<feature type="transmembrane region" description="Helical" evidence="1">
    <location>
        <begin position="12"/>
        <end position="33"/>
    </location>
</feature>
<feature type="domain" description="DUF1648" evidence="2">
    <location>
        <begin position="20"/>
        <end position="62"/>
    </location>
</feature>
<name>A0A0X8E2W8_9MICO</name>
<protein>
    <recommendedName>
        <fullName evidence="2">DUF1648 domain-containing protein</fullName>
    </recommendedName>
</protein>
<dbReference type="KEGG" id="mvd:AWU67_09750"/>
<proteinExistence type="predicted"/>
<keyword evidence="1" id="KW-0472">Membrane</keyword>
<evidence type="ECO:0000259" key="2">
    <source>
        <dbReference type="Pfam" id="PF07853"/>
    </source>
</evidence>
<keyword evidence="1" id="KW-0812">Transmembrane</keyword>
<evidence type="ECO:0000256" key="1">
    <source>
        <dbReference type="SAM" id="Phobius"/>
    </source>
</evidence>
<feature type="transmembrane region" description="Helical" evidence="1">
    <location>
        <begin position="118"/>
        <end position="137"/>
    </location>
</feature>
<dbReference type="InterPro" id="IPR012867">
    <property type="entry name" value="DUF1648"/>
</dbReference>